<keyword evidence="1" id="KW-1133">Transmembrane helix</keyword>
<protein>
    <submittedName>
        <fullName evidence="2">Uncharacterized protein</fullName>
    </submittedName>
</protein>
<proteinExistence type="predicted"/>
<keyword evidence="1" id="KW-0812">Transmembrane</keyword>
<sequence length="91" mass="10091">MSLLQRLRGDLFQQVPCLGQTLFLYKQGFVLGIFVALITLIIFNLPWQILSFEREAIQLVIAVIGSYASANLVGTRAPSGCPPEVAAKRWI</sequence>
<evidence type="ECO:0000313" key="2">
    <source>
        <dbReference type="EMBL" id="KGH30549.1"/>
    </source>
</evidence>
<evidence type="ECO:0000256" key="1">
    <source>
        <dbReference type="SAM" id="Phobius"/>
    </source>
</evidence>
<gene>
    <name evidence="2" type="ORF">P353_09810</name>
</gene>
<dbReference type="Proteomes" id="UP000029553">
    <property type="component" value="Unassembled WGS sequence"/>
</dbReference>
<feature type="transmembrane region" description="Helical" evidence="1">
    <location>
        <begin position="29"/>
        <end position="50"/>
    </location>
</feature>
<comment type="caution">
    <text evidence="2">The sequence shown here is derived from an EMBL/GenBank/DDBJ whole genome shotgun (WGS) entry which is preliminary data.</text>
</comment>
<dbReference type="EMBL" id="AWOR01000043">
    <property type="protein sequence ID" value="KGH30549.1"/>
    <property type="molecule type" value="Genomic_DNA"/>
</dbReference>
<organism evidence="2 3">
    <name type="scientific">Comamonas testosteroni</name>
    <name type="common">Pseudomonas testosteroni</name>
    <dbReference type="NCBI Taxonomy" id="285"/>
    <lineage>
        <taxon>Bacteria</taxon>
        <taxon>Pseudomonadati</taxon>
        <taxon>Pseudomonadota</taxon>
        <taxon>Betaproteobacteria</taxon>
        <taxon>Burkholderiales</taxon>
        <taxon>Comamonadaceae</taxon>
        <taxon>Comamonas</taxon>
    </lineage>
</organism>
<accession>A0A096FKW4</accession>
<evidence type="ECO:0000313" key="3">
    <source>
        <dbReference type="Proteomes" id="UP000029553"/>
    </source>
</evidence>
<name>A0A096FKW4_COMTE</name>
<keyword evidence="1" id="KW-0472">Membrane</keyword>
<reference evidence="2 3" key="1">
    <citation type="submission" date="2013-09" db="EMBL/GenBank/DDBJ databases">
        <title>High correlation between genotypes and phenotypes of environmental bacteria Comamonas testosteroni strains.</title>
        <authorList>
            <person name="Liu L."/>
            <person name="Zhu W."/>
            <person name="Xia X."/>
            <person name="Xu B."/>
            <person name="Luo M."/>
            <person name="Wang G."/>
        </authorList>
    </citation>
    <scope>NUCLEOTIDE SEQUENCE [LARGE SCALE GENOMIC DNA]</scope>
    <source>
        <strain evidence="2 3">JL40</strain>
    </source>
</reference>
<dbReference type="AlphaFoldDB" id="A0A096FKW4"/>